<reference evidence="6 7" key="1">
    <citation type="submission" date="2019-03" db="EMBL/GenBank/DDBJ databases">
        <title>Genomic Encyclopedia of Type Strains, Phase IV (KMG-IV): sequencing the most valuable type-strain genomes for metagenomic binning, comparative biology and taxonomic classification.</title>
        <authorList>
            <person name="Goeker M."/>
        </authorList>
    </citation>
    <scope>NUCLEOTIDE SEQUENCE [LARGE SCALE GENOMIC DNA]</scope>
    <source>
        <strain evidence="6 7">DSM 100055</strain>
    </source>
</reference>
<comment type="caution">
    <text evidence="6">The sequence shown here is derived from an EMBL/GenBank/DDBJ whole genome shotgun (WGS) entry which is preliminary data.</text>
</comment>
<keyword evidence="1" id="KW-0378">Hydrolase</keyword>
<feature type="domain" description="GAF" evidence="4">
    <location>
        <begin position="354"/>
        <end position="500"/>
    </location>
</feature>
<dbReference type="InterPro" id="IPR036457">
    <property type="entry name" value="PPM-type-like_dom_sf"/>
</dbReference>
<evidence type="ECO:0000256" key="3">
    <source>
        <dbReference type="SAM" id="Phobius"/>
    </source>
</evidence>
<dbReference type="Gene3D" id="3.30.450.40">
    <property type="match status" value="1"/>
</dbReference>
<dbReference type="InterPro" id="IPR029016">
    <property type="entry name" value="GAF-like_dom_sf"/>
</dbReference>
<proteinExistence type="predicted"/>
<evidence type="ECO:0000313" key="7">
    <source>
        <dbReference type="Proteomes" id="UP000294678"/>
    </source>
</evidence>
<dbReference type="GO" id="GO:0016791">
    <property type="term" value="F:phosphatase activity"/>
    <property type="evidence" value="ECO:0007669"/>
    <property type="project" value="TreeGrafter"/>
</dbReference>
<dbReference type="Pfam" id="PF13185">
    <property type="entry name" value="GAF_2"/>
    <property type="match status" value="1"/>
</dbReference>
<feature type="domain" description="PPM-type phosphatase" evidence="5">
    <location>
        <begin position="527"/>
        <end position="745"/>
    </location>
</feature>
<dbReference type="Gene3D" id="3.60.40.10">
    <property type="entry name" value="PPM-type phosphatase domain"/>
    <property type="match status" value="1"/>
</dbReference>
<dbReference type="Proteomes" id="UP000294678">
    <property type="component" value="Unassembled WGS sequence"/>
</dbReference>
<sequence>MKDWQINFLYKIIVFILFFFSPIIVLKLLNNFDFYIQNYIILYFFQIIILTFSYFLYEFRLRLYFSKTIKKIMNKNSKFNLNNSTYRNFFGFDSFSTFEYFFNEEIDKLFNKITELEYNYNLLDKNKSEKLNFQEEQTNKLINKITKDNNLILKKDFLLDAFLQVFDALENSNISYDMFFDEISFYLTKYFDIKELIIYKNSSKGFKIFSQLSNENKISEEILNKIKNVEGGIFVHTDYNYNSGYNFIINLKNYYIHHGVIFININDTEYLENELLFKLTKAIIQGFTHMLNNLYFVKQLNLKLKNKDKKIEELNLKLKDTENNLELQLDEVSNMYEEIVTLYKIGKEIGKIYNKKELEEKIIELSLDIIEAEFGLIYYYEHNNIKISSIVNVEDSKLKAELKLLSRMENIFFFIKNSDKEVIVNNVSILPNFSLLPSTLRKKLKNFLEVPLFNGKKIIGGIILFNKETEFSAANVSFLTSLANQISIAVQNIDFLNKEIERRKEEEQLKIASQIQAGLFPQEMPKPKNGDFYGINIPAKAVGGDYYDLIQINENIVIGIVADVSGKGIPASLLMSMLKTTFKMSITKLNEFSPEKILSLLNDYLITENLNGKFVTAVCFKIDTEKQEIELSNAGHDPVLHYDSKNNTILEYQAGGTVLGFLEETFEKEIIKYNKDDVFLLYTDGVVEARSLNNDFFEFERLYDSIKKYHQLNAKALIENLMFDIKKFTNGNKQNDDITILAIKGL</sequence>
<feature type="coiled-coil region" evidence="2">
    <location>
        <begin position="297"/>
        <end position="338"/>
    </location>
</feature>
<keyword evidence="3" id="KW-0472">Membrane</keyword>
<protein>
    <submittedName>
        <fullName evidence="6">GAF domain-containing protein</fullName>
    </submittedName>
</protein>
<evidence type="ECO:0000256" key="2">
    <source>
        <dbReference type="SAM" id="Coils"/>
    </source>
</evidence>
<dbReference type="SUPFAM" id="SSF55781">
    <property type="entry name" value="GAF domain-like"/>
    <property type="match status" value="1"/>
</dbReference>
<keyword evidence="3" id="KW-0812">Transmembrane</keyword>
<dbReference type="InterPro" id="IPR003018">
    <property type="entry name" value="GAF"/>
</dbReference>
<dbReference type="InterPro" id="IPR052016">
    <property type="entry name" value="Bact_Sigma-Reg"/>
</dbReference>
<keyword evidence="3" id="KW-1133">Transmembrane helix</keyword>
<accession>A0AA46I561</accession>
<name>A0AA46I561_9FUSO</name>
<evidence type="ECO:0000256" key="1">
    <source>
        <dbReference type="ARBA" id="ARBA00022801"/>
    </source>
</evidence>
<feature type="coiled-coil region" evidence="2">
    <location>
        <begin position="486"/>
        <end position="517"/>
    </location>
</feature>
<dbReference type="SUPFAM" id="SSF81606">
    <property type="entry name" value="PP2C-like"/>
    <property type="match status" value="1"/>
</dbReference>
<evidence type="ECO:0000259" key="5">
    <source>
        <dbReference type="SMART" id="SM00331"/>
    </source>
</evidence>
<evidence type="ECO:0000313" key="6">
    <source>
        <dbReference type="EMBL" id="TDT68648.1"/>
    </source>
</evidence>
<dbReference type="SMART" id="SM00065">
    <property type="entry name" value="GAF"/>
    <property type="match status" value="1"/>
</dbReference>
<feature type="transmembrane region" description="Helical" evidence="3">
    <location>
        <begin position="35"/>
        <end position="57"/>
    </location>
</feature>
<dbReference type="AlphaFoldDB" id="A0AA46I561"/>
<dbReference type="Pfam" id="PF07228">
    <property type="entry name" value="SpoIIE"/>
    <property type="match status" value="1"/>
</dbReference>
<dbReference type="EMBL" id="SOBG01000007">
    <property type="protein sequence ID" value="TDT68648.1"/>
    <property type="molecule type" value="Genomic_DNA"/>
</dbReference>
<gene>
    <name evidence="6" type="ORF">EV215_1715</name>
</gene>
<keyword evidence="7" id="KW-1185">Reference proteome</keyword>
<evidence type="ECO:0000259" key="4">
    <source>
        <dbReference type="SMART" id="SM00065"/>
    </source>
</evidence>
<organism evidence="6 7">
    <name type="scientific">Hypnocyclicus thermotrophus</name>
    <dbReference type="NCBI Taxonomy" id="1627895"/>
    <lineage>
        <taxon>Bacteria</taxon>
        <taxon>Fusobacteriati</taxon>
        <taxon>Fusobacteriota</taxon>
        <taxon>Fusobacteriia</taxon>
        <taxon>Fusobacteriales</taxon>
        <taxon>Fusobacteriaceae</taxon>
        <taxon>Hypnocyclicus</taxon>
    </lineage>
</organism>
<feature type="transmembrane region" description="Helical" evidence="3">
    <location>
        <begin position="12"/>
        <end position="29"/>
    </location>
</feature>
<dbReference type="SMART" id="SM00331">
    <property type="entry name" value="PP2C_SIG"/>
    <property type="match status" value="1"/>
</dbReference>
<keyword evidence="2" id="KW-0175">Coiled coil</keyword>
<dbReference type="PANTHER" id="PTHR43156">
    <property type="entry name" value="STAGE II SPORULATION PROTEIN E-RELATED"/>
    <property type="match status" value="1"/>
</dbReference>
<dbReference type="InterPro" id="IPR001932">
    <property type="entry name" value="PPM-type_phosphatase-like_dom"/>
</dbReference>
<dbReference type="PANTHER" id="PTHR43156:SF2">
    <property type="entry name" value="STAGE II SPORULATION PROTEIN E"/>
    <property type="match status" value="1"/>
</dbReference>